<keyword evidence="3" id="KW-1185">Reference proteome</keyword>
<keyword evidence="1" id="KW-1133">Transmembrane helix</keyword>
<dbReference type="Proteomes" id="UP000426444">
    <property type="component" value="Chromosome"/>
</dbReference>
<dbReference type="EMBL" id="CP046457">
    <property type="protein sequence ID" value="QGU00645.1"/>
    <property type="molecule type" value="Genomic_DNA"/>
</dbReference>
<dbReference type="InterPro" id="IPR018710">
    <property type="entry name" value="DUF2232"/>
</dbReference>
<evidence type="ECO:0000256" key="1">
    <source>
        <dbReference type="SAM" id="Phobius"/>
    </source>
</evidence>
<accession>A0A6I6DDJ4</accession>
<name>A0A6I6DDJ4_9FIRM</name>
<feature type="transmembrane region" description="Helical" evidence="1">
    <location>
        <begin position="177"/>
        <end position="197"/>
    </location>
</feature>
<protein>
    <recommendedName>
        <fullName evidence="4">DUF2232 domain-containing protein</fullName>
    </recommendedName>
</protein>
<organism evidence="2 3">
    <name type="scientific">Candidatus Syntrophocurvum alkaliphilum</name>
    <dbReference type="NCBI Taxonomy" id="2293317"/>
    <lineage>
        <taxon>Bacteria</taxon>
        <taxon>Bacillati</taxon>
        <taxon>Bacillota</taxon>
        <taxon>Clostridia</taxon>
        <taxon>Eubacteriales</taxon>
        <taxon>Syntrophomonadaceae</taxon>
        <taxon>Candidatus Syntrophocurvum</taxon>
    </lineage>
</organism>
<dbReference type="AlphaFoldDB" id="A0A6I6DDJ4"/>
<dbReference type="Pfam" id="PF09991">
    <property type="entry name" value="DUF2232"/>
    <property type="match status" value="1"/>
</dbReference>
<feature type="transmembrane region" description="Helical" evidence="1">
    <location>
        <begin position="98"/>
        <end position="118"/>
    </location>
</feature>
<dbReference type="RefSeq" id="WP_156204406.1">
    <property type="nucleotide sequence ID" value="NZ_CP046457.1"/>
</dbReference>
<dbReference type="OrthoDB" id="2079974at2"/>
<feature type="transmembrane region" description="Helical" evidence="1">
    <location>
        <begin position="6"/>
        <end position="39"/>
    </location>
</feature>
<gene>
    <name evidence="2" type="ORF">SYNTR_2051</name>
</gene>
<sequence>MSAFVLLVLISLLACIAMIFLPVFSYIAAIIWGVALIFSGFKLEKNQIIIIFGTNILLLFGLTGDSTLFFYLLFFGLPAIVMSILANKQKGYYELQKWGIASAVIGVTLFMTTSYLILGDIGINEFNEELNNYMEESIVWYEESGLLEVYEDLGITKDEIVSTMEDLFFNISRHLPAIYFLQAIFAVFLMLYLTLYLSKKRDLNYLEKRPFTQEIMPWQLVWVFILALSLWLFGREDMAPIYFVGSNIIAVKVPIIIYFGLAAILYRIQIIKSKLKTVLIIILVLLTMFLPLSIIVFLTLIGLFDALIDYRKVRT</sequence>
<keyword evidence="1" id="KW-0812">Transmembrane</keyword>
<evidence type="ECO:0000313" key="2">
    <source>
        <dbReference type="EMBL" id="QGU00645.1"/>
    </source>
</evidence>
<proteinExistence type="predicted"/>
<evidence type="ECO:0008006" key="4">
    <source>
        <dbReference type="Google" id="ProtNLM"/>
    </source>
</evidence>
<feature type="transmembrane region" description="Helical" evidence="1">
    <location>
        <begin position="278"/>
        <end position="304"/>
    </location>
</feature>
<dbReference type="KEGG" id="salq:SYNTR_2051"/>
<feature type="transmembrane region" description="Helical" evidence="1">
    <location>
        <begin position="68"/>
        <end position="86"/>
    </location>
</feature>
<evidence type="ECO:0000313" key="3">
    <source>
        <dbReference type="Proteomes" id="UP000426444"/>
    </source>
</evidence>
<feature type="transmembrane region" description="Helical" evidence="1">
    <location>
        <begin position="218"/>
        <end position="234"/>
    </location>
</feature>
<keyword evidence="1" id="KW-0472">Membrane</keyword>
<feature type="transmembrane region" description="Helical" evidence="1">
    <location>
        <begin position="240"/>
        <end position="266"/>
    </location>
</feature>
<reference evidence="3" key="1">
    <citation type="journal article" date="2019" name="Microbiology">
        <title>Complete Genome Sequence of an Uncultured Bacterium of the Candidate Phylum Bipolaricaulota.</title>
        <authorList>
            <person name="Kadnikov V.V."/>
            <person name="Mardanov A.V."/>
            <person name="Beletsky A.V."/>
            <person name="Frank Y.A."/>
            <person name="Karnachuk O.V."/>
            <person name="Ravin N.V."/>
        </authorList>
    </citation>
    <scope>NUCLEOTIDE SEQUENCE [LARGE SCALE GENOMIC DNA]</scope>
</reference>
<feature type="transmembrane region" description="Helical" evidence="1">
    <location>
        <begin position="46"/>
        <end position="62"/>
    </location>
</feature>